<dbReference type="EMBL" id="JBBHLL010000588">
    <property type="protein sequence ID" value="KAK7799838.1"/>
    <property type="molecule type" value="Genomic_DNA"/>
</dbReference>
<gene>
    <name evidence="1" type="ORF">U0070_011572</name>
</gene>
<sequence>MGNAFGMSRASFSVAGVVLPSVDTPAQPWPSGKPVQPRRLRRMAFRIPALQLLLTPYELPVGPLGPSESHFGDYNVERKICTRFPRGAGGVDTYQECSGPEAFQLAQCSDQSTPLVLHLRDLTPCCITCELLVVALSLQCFPFLLPVSEVLAPLPGLFVYCLVRLL</sequence>
<organism evidence="1 2">
    <name type="scientific">Myodes glareolus</name>
    <name type="common">Bank vole</name>
    <name type="synonym">Clethrionomys glareolus</name>
    <dbReference type="NCBI Taxonomy" id="447135"/>
    <lineage>
        <taxon>Eukaryota</taxon>
        <taxon>Metazoa</taxon>
        <taxon>Chordata</taxon>
        <taxon>Craniata</taxon>
        <taxon>Vertebrata</taxon>
        <taxon>Euteleostomi</taxon>
        <taxon>Mammalia</taxon>
        <taxon>Eutheria</taxon>
        <taxon>Euarchontoglires</taxon>
        <taxon>Glires</taxon>
        <taxon>Rodentia</taxon>
        <taxon>Myomorpha</taxon>
        <taxon>Muroidea</taxon>
        <taxon>Cricetidae</taxon>
        <taxon>Arvicolinae</taxon>
        <taxon>Myodes</taxon>
    </lineage>
</organism>
<name>A0AAW0HEB1_MYOGA</name>
<dbReference type="Proteomes" id="UP001488838">
    <property type="component" value="Unassembled WGS sequence"/>
</dbReference>
<accession>A0AAW0HEB1</accession>
<reference evidence="1 2" key="1">
    <citation type="journal article" date="2023" name="bioRxiv">
        <title>Conserved and derived expression patterns and positive selection on dental genes reveal complex evolutionary context of ever-growing rodent molars.</title>
        <authorList>
            <person name="Calamari Z.T."/>
            <person name="Song A."/>
            <person name="Cohen E."/>
            <person name="Akter M."/>
            <person name="Roy R.D."/>
            <person name="Hallikas O."/>
            <person name="Christensen M.M."/>
            <person name="Li P."/>
            <person name="Marangoni P."/>
            <person name="Jernvall J."/>
            <person name="Klein O.D."/>
        </authorList>
    </citation>
    <scope>NUCLEOTIDE SEQUENCE [LARGE SCALE GENOMIC DNA]</scope>
    <source>
        <strain evidence="1">V071</strain>
    </source>
</reference>
<comment type="caution">
    <text evidence="1">The sequence shown here is derived from an EMBL/GenBank/DDBJ whole genome shotgun (WGS) entry which is preliminary data.</text>
</comment>
<keyword evidence="2" id="KW-1185">Reference proteome</keyword>
<proteinExistence type="predicted"/>
<evidence type="ECO:0000313" key="1">
    <source>
        <dbReference type="EMBL" id="KAK7799838.1"/>
    </source>
</evidence>
<evidence type="ECO:0000313" key="2">
    <source>
        <dbReference type="Proteomes" id="UP001488838"/>
    </source>
</evidence>
<protein>
    <submittedName>
        <fullName evidence="1">Uncharacterized protein</fullName>
    </submittedName>
</protein>
<dbReference type="AlphaFoldDB" id="A0AAW0HEB1"/>